<keyword evidence="8" id="KW-0560">Oxidoreductase</keyword>
<dbReference type="Pfam" id="PF13597">
    <property type="entry name" value="NRDD"/>
    <property type="match status" value="2"/>
</dbReference>
<dbReference type="AlphaFoldDB" id="A0A7C0U2C8"/>
<dbReference type="NCBIfam" id="TIGR02487">
    <property type="entry name" value="NrdD"/>
    <property type="match status" value="1"/>
</dbReference>
<dbReference type="InterPro" id="IPR005144">
    <property type="entry name" value="ATP-cone_dom"/>
</dbReference>
<evidence type="ECO:0000313" key="8">
    <source>
        <dbReference type="EMBL" id="HDD43875.1"/>
    </source>
</evidence>
<evidence type="ECO:0000256" key="1">
    <source>
        <dbReference type="ARBA" id="ARBA00022741"/>
    </source>
</evidence>
<dbReference type="InterPro" id="IPR003587">
    <property type="entry name" value="Hint_dom_N"/>
</dbReference>
<dbReference type="PROSITE" id="PS50817">
    <property type="entry name" value="INTEIN_N_TER"/>
    <property type="match status" value="1"/>
</dbReference>
<keyword evidence="3 5" id="KW-0067">ATP-binding</keyword>
<dbReference type="CDD" id="cd00081">
    <property type="entry name" value="Hint"/>
    <property type="match status" value="1"/>
</dbReference>
<dbReference type="EC" id="1.17.4.2" evidence="8"/>
<dbReference type="EMBL" id="DRBS01000127">
    <property type="protein sequence ID" value="HDD43875.1"/>
    <property type="molecule type" value="Genomic_DNA"/>
</dbReference>
<dbReference type="GO" id="GO:0016539">
    <property type="term" value="P:intein-mediated protein splicing"/>
    <property type="evidence" value="ECO:0007669"/>
    <property type="project" value="InterPro"/>
</dbReference>
<dbReference type="Proteomes" id="UP000886289">
    <property type="component" value="Unassembled WGS sequence"/>
</dbReference>
<keyword evidence="1 5" id="KW-0547">Nucleotide-binding</keyword>
<evidence type="ECO:0000256" key="3">
    <source>
        <dbReference type="ARBA" id="ARBA00022840"/>
    </source>
</evidence>
<dbReference type="SUPFAM" id="SSF51998">
    <property type="entry name" value="PFL-like glycyl radical enzymes"/>
    <property type="match status" value="2"/>
</dbReference>
<dbReference type="GO" id="GO:0004748">
    <property type="term" value="F:ribonucleoside-diphosphate reductase activity, thioredoxin disulfide as acceptor"/>
    <property type="evidence" value="ECO:0007669"/>
    <property type="project" value="TreeGrafter"/>
</dbReference>
<evidence type="ECO:0000256" key="2">
    <source>
        <dbReference type="ARBA" id="ARBA00022813"/>
    </source>
</evidence>
<dbReference type="GO" id="GO:0005524">
    <property type="term" value="F:ATP binding"/>
    <property type="evidence" value="ECO:0007669"/>
    <property type="project" value="UniProtKB-UniRule"/>
</dbReference>
<dbReference type="Pfam" id="PF03477">
    <property type="entry name" value="ATP-cone"/>
    <property type="match status" value="1"/>
</dbReference>
<dbReference type="InterPro" id="IPR006141">
    <property type="entry name" value="Intein_N"/>
</dbReference>
<dbReference type="InterPro" id="IPR027434">
    <property type="entry name" value="Homing_endonucl"/>
</dbReference>
<dbReference type="InterPro" id="IPR004042">
    <property type="entry name" value="Intein_endonuc_central"/>
</dbReference>
<organism evidence="8">
    <name type="scientific">Desulfofervidus auxilii</name>
    <dbReference type="NCBI Taxonomy" id="1621989"/>
    <lineage>
        <taxon>Bacteria</taxon>
        <taxon>Pseudomonadati</taxon>
        <taxon>Thermodesulfobacteriota</taxon>
        <taxon>Candidatus Desulfofervidia</taxon>
        <taxon>Candidatus Desulfofervidales</taxon>
        <taxon>Candidatus Desulfofervidaceae</taxon>
        <taxon>Candidatus Desulfofervidus</taxon>
    </lineage>
</organism>
<evidence type="ECO:0000259" key="6">
    <source>
        <dbReference type="PROSITE" id="PS50819"/>
    </source>
</evidence>
<keyword evidence="4" id="KW-0651">Protein splicing</keyword>
<dbReference type="GO" id="GO:0004519">
    <property type="term" value="F:endonuclease activity"/>
    <property type="evidence" value="ECO:0007669"/>
    <property type="project" value="InterPro"/>
</dbReference>
<evidence type="ECO:0000256" key="5">
    <source>
        <dbReference type="PROSITE-ProRule" id="PRU00492"/>
    </source>
</evidence>
<comment type="caution">
    <text evidence="8">The sequence shown here is derived from an EMBL/GenBank/DDBJ whole genome shotgun (WGS) entry which is preliminary data.</text>
</comment>
<accession>A0A7C0U2C8</accession>
<dbReference type="GO" id="GO:0031250">
    <property type="term" value="C:anaerobic ribonucleoside-triphosphate reductase complex"/>
    <property type="evidence" value="ECO:0007669"/>
    <property type="project" value="TreeGrafter"/>
</dbReference>
<dbReference type="InterPro" id="IPR036844">
    <property type="entry name" value="Hint_dom_sf"/>
</dbReference>
<dbReference type="GO" id="GO:0009265">
    <property type="term" value="P:2'-deoxyribonucleotide biosynthetic process"/>
    <property type="evidence" value="ECO:0007669"/>
    <property type="project" value="TreeGrafter"/>
</dbReference>
<name>A0A7C0U2C8_DESA2</name>
<protein>
    <submittedName>
        <fullName evidence="8">Ribonucleoside triphosphate reductase</fullName>
        <ecNumber evidence="8">1.17.4.2</ecNumber>
    </submittedName>
</protein>
<keyword evidence="2" id="KW-0068">Autocatalytic cleavage</keyword>
<dbReference type="InterPro" id="IPR012833">
    <property type="entry name" value="NrdD"/>
</dbReference>
<dbReference type="PROSITE" id="PS50819">
    <property type="entry name" value="INTEIN_ENDONUCLEASE"/>
    <property type="match status" value="1"/>
</dbReference>
<dbReference type="SUPFAM" id="SSF51294">
    <property type="entry name" value="Hedgehog/intein (Hint) domain"/>
    <property type="match status" value="1"/>
</dbReference>
<dbReference type="SUPFAM" id="SSF55608">
    <property type="entry name" value="Homing endonucleases"/>
    <property type="match status" value="1"/>
</dbReference>
<evidence type="ECO:0000256" key="4">
    <source>
        <dbReference type="ARBA" id="ARBA00023000"/>
    </source>
</evidence>
<feature type="domain" description="ATP-cone" evidence="7">
    <location>
        <begin position="6"/>
        <end position="97"/>
    </location>
</feature>
<dbReference type="Gene3D" id="3.10.28.10">
    <property type="entry name" value="Homing endonucleases"/>
    <property type="match status" value="1"/>
</dbReference>
<dbReference type="SMART" id="SM00306">
    <property type="entry name" value="HintN"/>
    <property type="match status" value="1"/>
</dbReference>
<dbReference type="Gene3D" id="3.20.70.20">
    <property type="match status" value="2"/>
</dbReference>
<dbReference type="GO" id="GO:0006260">
    <property type="term" value="P:DNA replication"/>
    <property type="evidence" value="ECO:0007669"/>
    <property type="project" value="InterPro"/>
</dbReference>
<proteinExistence type="predicted"/>
<gene>
    <name evidence="8" type="ORF">ENG63_03315</name>
</gene>
<sequence length="1007" mass="115240">MQSEIKTIIKRDGREVPFDIGRIQRAIFKAAQAVGGSDQVTAWRLAIQVYEYLIKAGNLKPTVEEVQDVVEKILIENGHAKTAKAYILYRDKRTQIRNAKALLLNIEKTISEYVNQIDWRIKENANVDYSHSGLMLHTAGSVIANYVLNNVYTPEIRDAHVHGFFHIHDLGMGTCGYCAGWSLKQLLLEGFNGPKNKVAAGPAKHFDTALGQMVNFLGTLQNEWAGAMAFNNFDTLLAPYVRRDKLSYKEVKQGIQQFIFSVNTTSRWGGQCVSSDTEILTKEGWKTYKELKEGELIATFNLQTHELEYQPIEKLNVYNYEGELLRFVGRKGEILVTPNHRIVRKKFNKNEYTITPAIELTNIKTSFSIPAAGEYKEGNEVCEDEFIQLCAWIIAEGVIPSSEERIVIYQSETKNPMNCERIRQLLQKLNIAWYEKKRTKHGFNPDGTTIEFVIDRPNSRILKEMLKNSKNRLPMFVKNTTSRQKRLFLEEYILADGYIETDNCERKNIYVKSSTLRDEILKLIVEAGFSATFKENNNGVSTIRIYKNKNFTVNFAGKFPYKGVVWCPTVKNNTFFARRNNIVFITGNSPFTNITLDFTIPDHLKKEAVVWGGKILNETYADYQKEVDMINKAFIEIMIEGDYQGRIFSFPIPTYNVTKEFDWESENTKLLFQMTAKYGTPYFQNFINSDLNPADVRSMCCRLTMNLRELKKKTGGLFGAGDATGSIGVVTLNMPRLAYLSKGDVEKFFKLIERYMFLAKVSLEIKRKMLENNLKKGLYPYTARYLCTFKNHFSTIGLVGMNEACLNLLGEDIASEKGRKLALAVLDFMRKKIIEFQEETGNLYNLEATPAEGTSYRLAKIDKNELPGIITAGTDDAPYYTNSTQLPVGYTDDPILALELQEELQTKYTGGTVFHLFLGEALPDAESCKLLVKRILSRYRIPYLSITPTFSVCPKHGYLTGEHWHCPKCGEECEVYSRVVGYYRPISNWNKGKQQEYRERRAFKIYA</sequence>
<dbReference type="PROSITE" id="PS51161">
    <property type="entry name" value="ATP_CONE"/>
    <property type="match status" value="1"/>
</dbReference>
<dbReference type="PANTHER" id="PTHR21075">
    <property type="entry name" value="ANAEROBIC RIBONUCLEOSIDE-TRIPHOSPHATE REDUCTASE"/>
    <property type="match status" value="1"/>
</dbReference>
<evidence type="ECO:0000259" key="7">
    <source>
        <dbReference type="PROSITE" id="PS51161"/>
    </source>
</evidence>
<dbReference type="NCBIfam" id="NF006126">
    <property type="entry name" value="PRK08270.1"/>
    <property type="match status" value="1"/>
</dbReference>
<dbReference type="GO" id="GO:0008998">
    <property type="term" value="F:ribonucleoside-triphosphate reductase (thioredoxin) activity"/>
    <property type="evidence" value="ECO:0007669"/>
    <property type="project" value="UniProtKB-EC"/>
</dbReference>
<reference evidence="8" key="1">
    <citation type="journal article" date="2020" name="mSystems">
        <title>Genome- and Community-Level Interaction Insights into Carbon Utilization and Element Cycling Functions of Hydrothermarchaeota in Hydrothermal Sediment.</title>
        <authorList>
            <person name="Zhou Z."/>
            <person name="Liu Y."/>
            <person name="Xu W."/>
            <person name="Pan J."/>
            <person name="Luo Z.H."/>
            <person name="Li M."/>
        </authorList>
    </citation>
    <scope>NUCLEOTIDE SEQUENCE [LARGE SCALE GENOMIC DNA]</scope>
    <source>
        <strain evidence="8">HyVt-233</strain>
    </source>
</reference>
<feature type="domain" description="DOD-type homing endonuclease" evidence="6">
    <location>
        <begin position="449"/>
        <end position="529"/>
    </location>
</feature>
<dbReference type="PANTHER" id="PTHR21075:SF0">
    <property type="entry name" value="ANAEROBIC RIBONUCLEOSIDE-TRIPHOSPHATE REDUCTASE"/>
    <property type="match status" value="1"/>
</dbReference>